<comment type="caution">
    <text evidence="5">The sequence shown here is derived from an EMBL/GenBank/DDBJ whole genome shotgun (WGS) entry which is preliminary data.</text>
</comment>
<keyword evidence="6" id="KW-1185">Reference proteome</keyword>
<dbReference type="PRINTS" id="PR00032">
    <property type="entry name" value="HTHARAC"/>
</dbReference>
<dbReference type="InterPro" id="IPR050204">
    <property type="entry name" value="AraC_XylS_family_regulators"/>
</dbReference>
<proteinExistence type="predicted"/>
<evidence type="ECO:0000256" key="3">
    <source>
        <dbReference type="ARBA" id="ARBA00023163"/>
    </source>
</evidence>
<dbReference type="PROSITE" id="PS00041">
    <property type="entry name" value="HTH_ARAC_FAMILY_1"/>
    <property type="match status" value="1"/>
</dbReference>
<feature type="domain" description="HTH araC/xylS-type" evidence="4">
    <location>
        <begin position="195"/>
        <end position="295"/>
    </location>
</feature>
<organism evidence="5 6">
    <name type="scientific">Qipengyuania qiaonensis</name>
    <dbReference type="NCBI Taxonomy" id="2867240"/>
    <lineage>
        <taxon>Bacteria</taxon>
        <taxon>Pseudomonadati</taxon>
        <taxon>Pseudomonadota</taxon>
        <taxon>Alphaproteobacteria</taxon>
        <taxon>Sphingomonadales</taxon>
        <taxon>Erythrobacteraceae</taxon>
        <taxon>Qipengyuania</taxon>
    </lineage>
</organism>
<evidence type="ECO:0000256" key="1">
    <source>
        <dbReference type="ARBA" id="ARBA00023015"/>
    </source>
</evidence>
<dbReference type="InterPro" id="IPR009057">
    <property type="entry name" value="Homeodomain-like_sf"/>
</dbReference>
<reference evidence="5 6" key="1">
    <citation type="submission" date="2021-08" db="EMBL/GenBank/DDBJ databases">
        <title>Comparative Genomics Analysis of the Genus Qipengyuania Reveals Extensive Genetic Diversity and Metabolic Versatility, Including the Description of Fifteen Novel Species.</title>
        <authorList>
            <person name="Liu Y."/>
        </authorList>
    </citation>
    <scope>NUCLEOTIDE SEQUENCE [LARGE SCALE GENOMIC DNA]</scope>
    <source>
        <strain evidence="5 6">6D47A</strain>
    </source>
</reference>
<gene>
    <name evidence="5" type="ORF">K3174_04115</name>
</gene>
<dbReference type="EMBL" id="JAIGNO010000002">
    <property type="protein sequence ID" value="MBX7481703.1"/>
    <property type="molecule type" value="Genomic_DNA"/>
</dbReference>
<name>A0ABS7J308_9SPHN</name>
<evidence type="ECO:0000313" key="5">
    <source>
        <dbReference type="EMBL" id="MBX7481703.1"/>
    </source>
</evidence>
<dbReference type="Proteomes" id="UP000755104">
    <property type="component" value="Unassembled WGS sequence"/>
</dbReference>
<dbReference type="SMART" id="SM00342">
    <property type="entry name" value="HTH_ARAC"/>
    <property type="match status" value="1"/>
</dbReference>
<dbReference type="PANTHER" id="PTHR46796">
    <property type="entry name" value="HTH-TYPE TRANSCRIPTIONAL ACTIVATOR RHAS-RELATED"/>
    <property type="match status" value="1"/>
</dbReference>
<keyword evidence="1" id="KW-0805">Transcription regulation</keyword>
<keyword evidence="3" id="KW-0804">Transcription</keyword>
<dbReference type="PROSITE" id="PS01124">
    <property type="entry name" value="HTH_ARAC_FAMILY_2"/>
    <property type="match status" value="1"/>
</dbReference>
<evidence type="ECO:0000313" key="6">
    <source>
        <dbReference type="Proteomes" id="UP000755104"/>
    </source>
</evidence>
<accession>A0ABS7J308</accession>
<dbReference type="PANTHER" id="PTHR46796:SF6">
    <property type="entry name" value="ARAC SUBFAMILY"/>
    <property type="match status" value="1"/>
</dbReference>
<dbReference type="SUPFAM" id="SSF46689">
    <property type="entry name" value="Homeodomain-like"/>
    <property type="match status" value="2"/>
</dbReference>
<dbReference type="Gene3D" id="1.10.10.60">
    <property type="entry name" value="Homeodomain-like"/>
    <property type="match status" value="2"/>
</dbReference>
<dbReference type="RefSeq" id="WP_221555861.1">
    <property type="nucleotide sequence ID" value="NZ_JAIGNO010000002.1"/>
</dbReference>
<evidence type="ECO:0000259" key="4">
    <source>
        <dbReference type="PROSITE" id="PS01124"/>
    </source>
</evidence>
<keyword evidence="2" id="KW-0238">DNA-binding</keyword>
<dbReference type="Pfam" id="PF12833">
    <property type="entry name" value="HTH_18"/>
    <property type="match status" value="1"/>
</dbReference>
<dbReference type="InterPro" id="IPR018062">
    <property type="entry name" value="HTH_AraC-typ_CS"/>
</dbReference>
<dbReference type="InterPro" id="IPR020449">
    <property type="entry name" value="Tscrpt_reg_AraC-type_HTH"/>
</dbReference>
<protein>
    <submittedName>
        <fullName evidence="5">AraC family transcriptional regulator</fullName>
    </submittedName>
</protein>
<sequence length="307" mass="33779">MSSQQVSGMPEQYNSMKAFYEHAFADAITARSQLLPFDFVEASQGAGDWSDATNPDLVLAAIVGGQALGQVDVGAGKFRSLGYPGELLLTPPDTTTSIQIECHHRIVMMAVNYQGLRAACPEVPLPPDGDFGRFHTRLHRMAGLHALLMEFWQRSCDPRPWSALEIDAALHSYAWSLLLLHRGALPEHSKGGLAPWQLRRVREALEAAPQLSLVELANEVGLSPWHFCRAFRDATGLTPVRYQTALAMERARLALATSDLSVTSIALDAGFASSQAFARAFRRLNAMAPLEYRALRRKVDNPRASEI</sequence>
<evidence type="ECO:0000256" key="2">
    <source>
        <dbReference type="ARBA" id="ARBA00023125"/>
    </source>
</evidence>
<dbReference type="InterPro" id="IPR018060">
    <property type="entry name" value="HTH_AraC"/>
</dbReference>